<dbReference type="Proteomes" id="UP000030754">
    <property type="component" value="Unassembled WGS sequence"/>
</dbReference>
<gene>
    <name evidence="3" type="ORF">ENH_00073710</name>
</gene>
<dbReference type="OrthoDB" id="10261749at2759"/>
<keyword evidence="4" id="KW-1185">Reference proteome</keyword>
<dbReference type="PANTHER" id="PTHR31027:SF2">
    <property type="entry name" value="LEBERCILIN DOMAIN-CONTAINING PROTEIN"/>
    <property type="match status" value="1"/>
</dbReference>
<keyword evidence="1" id="KW-0175">Coiled coil</keyword>
<dbReference type="GO" id="GO:1990904">
    <property type="term" value="C:ribonucleoprotein complex"/>
    <property type="evidence" value="ECO:0007669"/>
    <property type="project" value="TreeGrafter"/>
</dbReference>
<dbReference type="VEuPathDB" id="ToxoDB:ENH_00073710"/>
<reference evidence="3" key="2">
    <citation type="submission" date="2013-10" db="EMBL/GenBank/DDBJ databases">
        <authorList>
            <person name="Aslett M."/>
        </authorList>
    </citation>
    <scope>NUCLEOTIDE SEQUENCE [LARGE SCALE GENOMIC DNA]</scope>
    <source>
        <strain evidence="3">Houghton</strain>
    </source>
</reference>
<dbReference type="RefSeq" id="XP_013433051.1">
    <property type="nucleotide sequence ID" value="XM_013577597.1"/>
</dbReference>
<dbReference type="InterPro" id="IPR039604">
    <property type="entry name" value="Bfr1"/>
</dbReference>
<feature type="compositionally biased region" description="Basic and acidic residues" evidence="2">
    <location>
        <begin position="474"/>
        <end position="485"/>
    </location>
</feature>
<name>U6MQ52_9EIME</name>
<dbReference type="GeneID" id="25477501"/>
<dbReference type="GO" id="GO:0042175">
    <property type="term" value="C:nuclear outer membrane-endoplasmic reticulum membrane network"/>
    <property type="evidence" value="ECO:0007669"/>
    <property type="project" value="TreeGrafter"/>
</dbReference>
<dbReference type="GO" id="GO:0005783">
    <property type="term" value="C:endoplasmic reticulum"/>
    <property type="evidence" value="ECO:0007669"/>
    <property type="project" value="TreeGrafter"/>
</dbReference>
<feature type="coiled-coil region" evidence="1">
    <location>
        <begin position="210"/>
        <end position="237"/>
    </location>
</feature>
<evidence type="ECO:0000256" key="2">
    <source>
        <dbReference type="SAM" id="MobiDB-lite"/>
    </source>
</evidence>
<sequence>MAGKVDKSRKLEPVPKPDEKLYRDRIQAETAAIDDLRAKIVRRHLFAAFSAIVEFACRMGQVACRMRDFNELQQKISAVIGGREEYNMEKQNRQARLDALQKEIDQLEEQRKVLFEKIQSKQKEGAEMKQSATDLRRKIGFSCVEEIEEKIAAVEHNLMTSTLSLKEEKQLLEEIKRLKNSKPLLSKFRALQQSASSLEDGSVVPLRAALEEVRGKLLELRAQKRAESQKYKELLERRQKATAPGREMIEERERLSAEMNKHFVNRREIQAELSREMQKHQAYIQQVKRERGLKLREERERRNLENERMQLTRDLERVESELPYEAECLLLSQTIQFLQKIAEDPPASSAEKPAEAEPVAEELAGALPPKSQRKEVFFYAPKQKGKQTKDHEKKKEKPKTLKYDVGTLAYFEQCGLTAPVLMEDVPTCLEKLEAKLKNYKELQQESAQKVDERKAEILAKIQTVNEKITALMKKEEKLQEDREGETAADGSPTAEEADDE</sequence>
<dbReference type="PANTHER" id="PTHR31027">
    <property type="entry name" value="NUCLEAR SEGREGATION PROTEIN BFR1"/>
    <property type="match status" value="1"/>
</dbReference>
<evidence type="ECO:0000313" key="4">
    <source>
        <dbReference type="Proteomes" id="UP000030754"/>
    </source>
</evidence>
<feature type="region of interest" description="Disordered" evidence="2">
    <location>
        <begin position="344"/>
        <end position="366"/>
    </location>
</feature>
<dbReference type="GO" id="GO:0003729">
    <property type="term" value="F:mRNA binding"/>
    <property type="evidence" value="ECO:0007669"/>
    <property type="project" value="TreeGrafter"/>
</dbReference>
<dbReference type="AlphaFoldDB" id="U6MQ52"/>
<feature type="coiled-coil region" evidence="1">
    <location>
        <begin position="83"/>
        <end position="124"/>
    </location>
</feature>
<protein>
    <submittedName>
        <fullName evidence="3">Uncharacterized protein</fullName>
    </submittedName>
</protein>
<dbReference type="GO" id="GO:0008298">
    <property type="term" value="P:intracellular mRNA localization"/>
    <property type="evidence" value="ECO:0007669"/>
    <property type="project" value="TreeGrafter"/>
</dbReference>
<proteinExistence type="predicted"/>
<evidence type="ECO:0000256" key="1">
    <source>
        <dbReference type="SAM" id="Coils"/>
    </source>
</evidence>
<evidence type="ECO:0000313" key="3">
    <source>
        <dbReference type="EMBL" id="CDJ64584.1"/>
    </source>
</evidence>
<organism evidence="3 4">
    <name type="scientific">Eimeria necatrix</name>
    <dbReference type="NCBI Taxonomy" id="51315"/>
    <lineage>
        <taxon>Eukaryota</taxon>
        <taxon>Sar</taxon>
        <taxon>Alveolata</taxon>
        <taxon>Apicomplexa</taxon>
        <taxon>Conoidasida</taxon>
        <taxon>Coccidia</taxon>
        <taxon>Eucoccidiorida</taxon>
        <taxon>Eimeriorina</taxon>
        <taxon>Eimeriidae</taxon>
        <taxon>Eimeria</taxon>
    </lineage>
</organism>
<accession>U6MQ52</accession>
<feature type="region of interest" description="Disordered" evidence="2">
    <location>
        <begin position="474"/>
        <end position="500"/>
    </location>
</feature>
<feature type="region of interest" description="Disordered" evidence="2">
    <location>
        <begin position="379"/>
        <end position="398"/>
    </location>
</feature>
<reference evidence="3" key="1">
    <citation type="submission" date="2013-10" db="EMBL/GenBank/DDBJ databases">
        <title>Genomic analysis of the causative agents of coccidiosis in chickens.</title>
        <authorList>
            <person name="Reid A.J."/>
            <person name="Blake D."/>
            <person name="Billington K."/>
            <person name="Browne H."/>
            <person name="Dunn M."/>
            <person name="Hung S."/>
            <person name="Kawahara F."/>
            <person name="Miranda-Saavedra D."/>
            <person name="Mourier T."/>
            <person name="Nagra H."/>
            <person name="Otto T.D."/>
            <person name="Rawlings N."/>
            <person name="Sanchez A."/>
            <person name="Sanders M."/>
            <person name="Subramaniam C."/>
            <person name="Tay Y."/>
            <person name="Dear P."/>
            <person name="Doerig C."/>
            <person name="Gruber A."/>
            <person name="Parkinson J."/>
            <person name="Shirley M."/>
            <person name="Wan K.L."/>
            <person name="Berriman M."/>
            <person name="Tomley F."/>
            <person name="Pain A."/>
        </authorList>
    </citation>
    <scope>NUCLEOTIDE SEQUENCE [LARGE SCALE GENOMIC DNA]</scope>
    <source>
        <strain evidence="3">Houghton</strain>
    </source>
</reference>
<feature type="coiled-coil region" evidence="1">
    <location>
        <begin position="270"/>
        <end position="321"/>
    </location>
</feature>
<feature type="compositionally biased region" description="Basic and acidic residues" evidence="2">
    <location>
        <begin position="387"/>
        <end position="398"/>
    </location>
</feature>
<dbReference type="EMBL" id="HG722977">
    <property type="protein sequence ID" value="CDJ64584.1"/>
    <property type="molecule type" value="Genomic_DNA"/>
</dbReference>